<proteinExistence type="predicted"/>
<evidence type="ECO:0000313" key="1">
    <source>
        <dbReference type="EMBL" id="HFN00200.1"/>
    </source>
</evidence>
<gene>
    <name evidence="1" type="ORF">ENR64_21075</name>
</gene>
<dbReference type="AlphaFoldDB" id="A0A7C3PIC6"/>
<organism evidence="1">
    <name type="scientific">Oscillatoriales cyanobacterium SpSt-418</name>
    <dbReference type="NCBI Taxonomy" id="2282169"/>
    <lineage>
        <taxon>Bacteria</taxon>
        <taxon>Bacillati</taxon>
        <taxon>Cyanobacteriota</taxon>
        <taxon>Cyanophyceae</taxon>
        <taxon>Oscillatoriophycideae</taxon>
        <taxon>Oscillatoriales</taxon>
    </lineage>
</organism>
<comment type="caution">
    <text evidence="1">The sequence shown here is derived from an EMBL/GenBank/DDBJ whole genome shotgun (WGS) entry which is preliminary data.</text>
</comment>
<protein>
    <submittedName>
        <fullName evidence="1">Uncharacterized protein</fullName>
    </submittedName>
</protein>
<accession>A0A7C3PIC6</accession>
<dbReference type="EMBL" id="DSRU01000303">
    <property type="protein sequence ID" value="HFN00200.1"/>
    <property type="molecule type" value="Genomic_DNA"/>
</dbReference>
<reference evidence="1" key="1">
    <citation type="journal article" date="2020" name="mSystems">
        <title>Genome- and Community-Level Interaction Insights into Carbon Utilization and Element Cycling Functions of Hydrothermarchaeota in Hydrothermal Sediment.</title>
        <authorList>
            <person name="Zhou Z."/>
            <person name="Liu Y."/>
            <person name="Xu W."/>
            <person name="Pan J."/>
            <person name="Luo Z.H."/>
            <person name="Li M."/>
        </authorList>
    </citation>
    <scope>NUCLEOTIDE SEQUENCE [LARGE SCALE GENOMIC DNA]</scope>
    <source>
        <strain evidence="1">SpSt-418</strain>
    </source>
</reference>
<name>A0A7C3PIC6_9CYAN</name>
<sequence>MGYLIHYSFHNVRIPASQVTAALAAIHHLYQPEMVERMGTATIYDHTTKTMKKCYRGGHLPPSGSFATLMDALQAWSLGSVQQSDGGIEIVEYRCDKAGNESVLFDAIAPFLDYSCNPRIDAFQDNNEHWRHVFMDGQHRQVPGKVIFADQYPELFDSLET</sequence>